<gene>
    <name evidence="1" type="ORF">K1T71_006439</name>
</gene>
<dbReference type="Proteomes" id="UP000824533">
    <property type="component" value="Linkage Group LG11"/>
</dbReference>
<comment type="caution">
    <text evidence="1">The sequence shown here is derived from an EMBL/GenBank/DDBJ whole genome shotgun (WGS) entry which is preliminary data.</text>
</comment>
<reference evidence="1 2" key="1">
    <citation type="journal article" date="2021" name="Front. Genet.">
        <title>Chromosome-Level Genome Assembly Reveals Significant Gene Expansion in the Toll and IMD Signaling Pathways of Dendrolimus kikuchii.</title>
        <authorList>
            <person name="Zhou J."/>
            <person name="Wu P."/>
            <person name="Xiong Z."/>
            <person name="Liu N."/>
            <person name="Zhao N."/>
            <person name="Ji M."/>
            <person name="Qiu Y."/>
            <person name="Yang B."/>
        </authorList>
    </citation>
    <scope>NUCLEOTIDE SEQUENCE [LARGE SCALE GENOMIC DNA]</scope>
    <source>
        <strain evidence="1">Ann1</strain>
    </source>
</reference>
<keyword evidence="2" id="KW-1185">Reference proteome</keyword>
<organism evidence="1 2">
    <name type="scientific">Dendrolimus kikuchii</name>
    <dbReference type="NCBI Taxonomy" id="765133"/>
    <lineage>
        <taxon>Eukaryota</taxon>
        <taxon>Metazoa</taxon>
        <taxon>Ecdysozoa</taxon>
        <taxon>Arthropoda</taxon>
        <taxon>Hexapoda</taxon>
        <taxon>Insecta</taxon>
        <taxon>Pterygota</taxon>
        <taxon>Neoptera</taxon>
        <taxon>Endopterygota</taxon>
        <taxon>Lepidoptera</taxon>
        <taxon>Glossata</taxon>
        <taxon>Ditrysia</taxon>
        <taxon>Bombycoidea</taxon>
        <taxon>Lasiocampidae</taxon>
        <taxon>Dendrolimus</taxon>
    </lineage>
</organism>
<name>A0ACC1D131_9NEOP</name>
<protein>
    <submittedName>
        <fullName evidence="1">Uncharacterized protein</fullName>
    </submittedName>
</protein>
<dbReference type="EMBL" id="CM034397">
    <property type="protein sequence ID" value="KAJ0177566.1"/>
    <property type="molecule type" value="Genomic_DNA"/>
</dbReference>
<sequence length="150" mass="16706">MCFRACHPATILYSNTIDVLSHHYYHFLEAIAETISFVSRMVTGEMQSFTETGQSRNVHSTSNYASTTSSVPQILPTIKRSLLKIKSELKQLSRQSPQVSKQNSNQRKTSEESIVAEIPPRVVSADDGSCRLCVEKGKVCIRGCPKAKDQ</sequence>
<accession>A0ACC1D131</accession>
<proteinExistence type="predicted"/>
<evidence type="ECO:0000313" key="1">
    <source>
        <dbReference type="EMBL" id="KAJ0177566.1"/>
    </source>
</evidence>
<evidence type="ECO:0000313" key="2">
    <source>
        <dbReference type="Proteomes" id="UP000824533"/>
    </source>
</evidence>